<dbReference type="InterPro" id="IPR012320">
    <property type="entry name" value="SHD_dom"/>
</dbReference>
<dbReference type="Gene3D" id="2.60.40.1170">
    <property type="entry name" value="Mu homology domain, subdomain B"/>
    <property type="match status" value="2"/>
</dbReference>
<sequence length="1024" mass="114845">MLSAGVIATHRSASVIATHRSEWVSFNDDTQCTVYTRDAAAGDHTNYSPASLSSLGDVDYLNHAVQQSSSSIQDSPLVRNQHSPVCPTQTAAVPSGWIRFDDQLWPNLSPLHLPSTDSRGPPPSEGSWATHFEEPNNLGLARSDTDLRSTDTDDLYSNSISRSESPDAGSLSLHNGTSMETVNRLPDNMQLNGCRMSTARFSTWVTFDDDRDLVSPGQSPALKVGVSHNYKTEKDKTFHGPQTGIEKTASKNNLVDFSAEEKDDVFALISPTVNPFSPVRTTNPFLDETLRDVQPSPINPFRAFFDQNEKSALVNSLANPSPIFQQQNVPDPPFSDANLDCRRDSLMSPSLSPDPISPDFGGNLNDQNNSVVFKNSPDLVSPFPAVNNNDQRDSVYINLPNAMSSFSDVKVSNQRESIIFANTKNLISPFSDVKTSNQRNSVFMNSADPITHSATDVKINNQKDSIMPFGQSPDTSFYSSHVNGQRNSVMFSNSLNPTFTDDSMLYCSHLEALNQLKQIQLLDPDQPDSPTLYDDPLHSPETESCTFSFNHLQPKDGWPMMLRIPEKKNIMSSRHWGPICVKMLDNACLQLFYEKGLEKPFREVQLLPCHELSELKLQNFDENGKIHTIRIDQVLYKEKRKYHPMLTVVQAPVRVQVMKLGTTSYEDYESFVTTFRDILMKLPSARDICANYFEEEITLEVQDEFRGLVAKADNKLIQHSVVTHVSVLAFVSGMPECRIGFNDVQMKGKEVVSRHDIVPTTTTKWIKISDCQFHKCVAVDEFNDSRFIKFLPLDGHRFELMRFRTTFGEKTLPFSLKTLATVKGAEVELQSWLVVSSGFVSNQDQFAAIPCENVMIRYPVPTDWVKNFRREGVLREKSLKAIVNRSASFGSTSLSGSEPVMRVTLGSAKYEHAFKAIVWRINRLPDKNSASGHPHSFYCHLELGSDREVPVSFVHYVDVEFDMPSASASKAAVRSVGVGDKSDVRKWVVYKAHYSYQVEMEQRKVRAPNVDSMETDLPDECIQQ</sequence>
<dbReference type="PROSITE" id="PS51070">
    <property type="entry name" value="SHD"/>
    <property type="match status" value="1"/>
</dbReference>
<dbReference type="OMA" id="EWVSFND"/>
<evidence type="ECO:0000259" key="9">
    <source>
        <dbReference type="PROSITE" id="PS51072"/>
    </source>
</evidence>
<organism evidence="10 11">
    <name type="scientific">Scyliorhinus torazame</name>
    <name type="common">Cloudy catshark</name>
    <name type="synonym">Catulus torazame</name>
    <dbReference type="NCBI Taxonomy" id="75743"/>
    <lineage>
        <taxon>Eukaryota</taxon>
        <taxon>Metazoa</taxon>
        <taxon>Chordata</taxon>
        <taxon>Craniata</taxon>
        <taxon>Vertebrata</taxon>
        <taxon>Chondrichthyes</taxon>
        <taxon>Elasmobranchii</taxon>
        <taxon>Galeomorphii</taxon>
        <taxon>Galeoidea</taxon>
        <taxon>Carcharhiniformes</taxon>
        <taxon>Scyliorhinidae</taxon>
        <taxon>Scyliorhinus</taxon>
    </lineage>
</organism>
<dbReference type="InterPro" id="IPR050431">
    <property type="entry name" value="Adaptor_comp_med_subunit"/>
</dbReference>
<dbReference type="PIRSF" id="PIRSF037099">
    <property type="entry name" value="Stonin"/>
    <property type="match status" value="1"/>
</dbReference>
<dbReference type="InterPro" id="IPR017110">
    <property type="entry name" value="Stonin"/>
</dbReference>
<feature type="domain" description="SHD" evidence="8">
    <location>
        <begin position="557"/>
        <end position="690"/>
    </location>
</feature>
<dbReference type="SUPFAM" id="SSF49447">
    <property type="entry name" value="Second domain of Mu2 adaptin subunit (ap50) of ap2 adaptor"/>
    <property type="match status" value="1"/>
</dbReference>
<keyword evidence="4 6" id="KW-0254">Endocytosis</keyword>
<evidence type="ECO:0000259" key="8">
    <source>
        <dbReference type="PROSITE" id="PS51070"/>
    </source>
</evidence>
<evidence type="ECO:0000313" key="11">
    <source>
        <dbReference type="Proteomes" id="UP000288216"/>
    </source>
</evidence>
<dbReference type="InterPro" id="IPR036168">
    <property type="entry name" value="AP2_Mu_C_sf"/>
</dbReference>
<evidence type="ECO:0000313" key="10">
    <source>
        <dbReference type="EMBL" id="GCB63019.1"/>
    </source>
</evidence>
<keyword evidence="11" id="KW-1185">Reference proteome</keyword>
<dbReference type="InterPro" id="IPR022699">
    <property type="entry name" value="Stonin2_N"/>
</dbReference>
<dbReference type="AlphaFoldDB" id="A0A401NQA7"/>
<dbReference type="GO" id="GO:0005737">
    <property type="term" value="C:cytoplasm"/>
    <property type="evidence" value="ECO:0007669"/>
    <property type="project" value="UniProtKB-SubCell"/>
</dbReference>
<comment type="subcellular location">
    <subcellularLocation>
        <location evidence="1">Cytoplasm</location>
    </subcellularLocation>
</comment>
<evidence type="ECO:0000256" key="7">
    <source>
        <dbReference type="SAM" id="MobiDB-lite"/>
    </source>
</evidence>
<protein>
    <recommendedName>
        <fullName evidence="12">Stonin-2</fullName>
    </recommendedName>
</protein>
<dbReference type="Pfam" id="PF00928">
    <property type="entry name" value="Adap_comp_sub"/>
    <property type="match status" value="1"/>
</dbReference>
<evidence type="ECO:0000256" key="6">
    <source>
        <dbReference type="PIRNR" id="PIRNR037099"/>
    </source>
</evidence>
<feature type="region of interest" description="Disordered" evidence="7">
    <location>
        <begin position="111"/>
        <end position="175"/>
    </location>
</feature>
<proteinExistence type="inferred from homology"/>
<dbReference type="FunFam" id="2.60.40.1170:FF:000018">
    <property type="entry name" value="stonin-2 isoform X2"/>
    <property type="match status" value="1"/>
</dbReference>
<evidence type="ECO:0000256" key="3">
    <source>
        <dbReference type="ARBA" id="ARBA00022490"/>
    </source>
</evidence>
<dbReference type="STRING" id="75743.A0A401NQA7"/>
<evidence type="ECO:0000256" key="4">
    <source>
        <dbReference type="ARBA" id="ARBA00022583"/>
    </source>
</evidence>
<dbReference type="Pfam" id="PF12016">
    <property type="entry name" value="Stonin2_N"/>
    <property type="match status" value="1"/>
</dbReference>
<keyword evidence="5" id="KW-0677">Repeat</keyword>
<gene>
    <name evidence="10" type="ORF">scyTo_0013146</name>
</gene>
<dbReference type="GO" id="GO:0030100">
    <property type="term" value="P:regulation of endocytosis"/>
    <property type="evidence" value="ECO:0007669"/>
    <property type="project" value="UniProtKB-UniRule"/>
</dbReference>
<dbReference type="Proteomes" id="UP000288216">
    <property type="component" value="Unassembled WGS sequence"/>
</dbReference>
<evidence type="ECO:0000256" key="1">
    <source>
        <dbReference type="ARBA" id="ARBA00004496"/>
    </source>
</evidence>
<evidence type="ECO:0000256" key="5">
    <source>
        <dbReference type="ARBA" id="ARBA00022737"/>
    </source>
</evidence>
<dbReference type="GO" id="GO:0006897">
    <property type="term" value="P:endocytosis"/>
    <property type="evidence" value="ECO:0007669"/>
    <property type="project" value="UniProtKB-KW"/>
</dbReference>
<dbReference type="PROSITE" id="PS51072">
    <property type="entry name" value="MHD"/>
    <property type="match status" value="1"/>
</dbReference>
<feature type="domain" description="MHD" evidence="9">
    <location>
        <begin position="694"/>
        <end position="1001"/>
    </location>
</feature>
<dbReference type="OrthoDB" id="10063141at2759"/>
<reference evidence="10 11" key="1">
    <citation type="journal article" date="2018" name="Nat. Ecol. Evol.">
        <title>Shark genomes provide insights into elasmobranch evolution and the origin of vertebrates.</title>
        <authorList>
            <person name="Hara Y"/>
            <person name="Yamaguchi K"/>
            <person name="Onimaru K"/>
            <person name="Kadota M"/>
            <person name="Koyanagi M"/>
            <person name="Keeley SD"/>
            <person name="Tatsumi K"/>
            <person name="Tanaka K"/>
            <person name="Motone F"/>
            <person name="Kageyama Y"/>
            <person name="Nozu R"/>
            <person name="Adachi N"/>
            <person name="Nishimura O"/>
            <person name="Nakagawa R"/>
            <person name="Tanegashima C"/>
            <person name="Kiyatake I"/>
            <person name="Matsumoto R"/>
            <person name="Murakumo K"/>
            <person name="Nishida K"/>
            <person name="Terakita A"/>
            <person name="Kuratani S"/>
            <person name="Sato K"/>
            <person name="Hyodo S Kuraku.S."/>
        </authorList>
    </citation>
    <scope>NUCLEOTIDE SEQUENCE [LARGE SCALE GENOMIC DNA]</scope>
</reference>
<dbReference type="EMBL" id="BFAA01006600">
    <property type="protein sequence ID" value="GCB63019.1"/>
    <property type="molecule type" value="Genomic_DNA"/>
</dbReference>
<evidence type="ECO:0008006" key="12">
    <source>
        <dbReference type="Google" id="ProtNLM"/>
    </source>
</evidence>
<comment type="similarity">
    <text evidence="2 6">Belongs to the Stoned B family.</text>
</comment>
<evidence type="ECO:0000256" key="2">
    <source>
        <dbReference type="ARBA" id="ARBA00005579"/>
    </source>
</evidence>
<comment type="caution">
    <text evidence="10">The sequence shown here is derived from an EMBL/GenBank/DDBJ whole genome shotgun (WGS) entry which is preliminary data.</text>
</comment>
<accession>A0A401NQA7</accession>
<name>A0A401NQA7_SCYTO</name>
<dbReference type="InterPro" id="IPR028565">
    <property type="entry name" value="MHD"/>
</dbReference>
<dbReference type="PANTHER" id="PTHR10529">
    <property type="entry name" value="AP COMPLEX SUBUNIT MU"/>
    <property type="match status" value="1"/>
</dbReference>
<keyword evidence="3" id="KW-0963">Cytoplasm</keyword>